<dbReference type="Gene3D" id="1.10.287.1260">
    <property type="match status" value="1"/>
</dbReference>
<protein>
    <submittedName>
        <fullName evidence="11">Mechanosensitive ion channel family protein</fullName>
    </submittedName>
</protein>
<dbReference type="InterPro" id="IPR023408">
    <property type="entry name" value="MscS_beta-dom_sf"/>
</dbReference>
<gene>
    <name evidence="11" type="ORF">GCM10023322_72330</name>
</gene>
<dbReference type="InterPro" id="IPR011066">
    <property type="entry name" value="MscS_channel_C_sf"/>
</dbReference>
<sequence>MYQSLAPLTDYGLWARSSGLEIVLFVTGAVLMTRFVTWIGKRVTGRIDAQATGSGSGSGTDSVVKSEEAKHRHAVAQVVTWAFLVLVYSVTSVLVMQRLGIPLSGIVAPATVVGVALGFGAQRIVQDILAGFFVVTERQYGFGDLIRLNVPGTIAPLTGTVEEVTLRMTRIRTANGEVVTTPNGQIIQVFNLSRDWARAVVDVPIPASADVTSVNALLVRVGNEMYREDERHNLLLDPPAVMGVESLDIDQLKVRVVARTLPGKQFDVGLALRARITSALRHEGINVPADVDTVPATGTS</sequence>
<dbReference type="InterPro" id="IPR006685">
    <property type="entry name" value="MscS_channel_2nd"/>
</dbReference>
<feature type="transmembrane region" description="Helical" evidence="7">
    <location>
        <begin position="74"/>
        <end position="95"/>
    </location>
</feature>
<name>A0ABP9SNW7_9ACTN</name>
<keyword evidence="6 7" id="KW-0472">Membrane</keyword>
<comment type="subcellular location">
    <subcellularLocation>
        <location evidence="1">Cell membrane</location>
        <topology evidence="1">Multi-pass membrane protein</topology>
    </subcellularLocation>
</comment>
<evidence type="ECO:0000259" key="10">
    <source>
        <dbReference type="Pfam" id="PF21088"/>
    </source>
</evidence>
<dbReference type="InterPro" id="IPR049278">
    <property type="entry name" value="MS_channel_C"/>
</dbReference>
<dbReference type="InterPro" id="IPR011014">
    <property type="entry name" value="MscS_channel_TM-2"/>
</dbReference>
<keyword evidence="4 7" id="KW-0812">Transmembrane</keyword>
<feature type="domain" description="Mechanosensitive ion channel MscS" evidence="8">
    <location>
        <begin position="124"/>
        <end position="194"/>
    </location>
</feature>
<dbReference type="SUPFAM" id="SSF82861">
    <property type="entry name" value="Mechanosensitive channel protein MscS (YggB), transmembrane region"/>
    <property type="match status" value="1"/>
</dbReference>
<evidence type="ECO:0000259" key="8">
    <source>
        <dbReference type="Pfam" id="PF00924"/>
    </source>
</evidence>
<feature type="domain" description="Mechanosensitive ion channel transmembrane helices 2/3" evidence="10">
    <location>
        <begin position="82"/>
        <end position="122"/>
    </location>
</feature>
<proteinExistence type="inferred from homology"/>
<dbReference type="InterPro" id="IPR010920">
    <property type="entry name" value="LSM_dom_sf"/>
</dbReference>
<feature type="domain" description="Mechanosensitive ion channel MscS C-terminal" evidence="9">
    <location>
        <begin position="200"/>
        <end position="286"/>
    </location>
</feature>
<dbReference type="Gene3D" id="2.30.30.60">
    <property type="match status" value="1"/>
</dbReference>
<keyword evidence="5 7" id="KW-1133">Transmembrane helix</keyword>
<evidence type="ECO:0000256" key="3">
    <source>
        <dbReference type="ARBA" id="ARBA00022475"/>
    </source>
</evidence>
<reference evidence="12" key="1">
    <citation type="journal article" date="2019" name="Int. J. Syst. Evol. Microbiol.">
        <title>The Global Catalogue of Microorganisms (GCM) 10K type strain sequencing project: providing services to taxonomists for standard genome sequencing and annotation.</title>
        <authorList>
            <consortium name="The Broad Institute Genomics Platform"/>
            <consortium name="The Broad Institute Genome Sequencing Center for Infectious Disease"/>
            <person name="Wu L."/>
            <person name="Ma J."/>
        </authorList>
    </citation>
    <scope>NUCLEOTIDE SEQUENCE [LARGE SCALE GENOMIC DNA]</scope>
    <source>
        <strain evidence="12">JCM 18304</strain>
    </source>
</reference>
<keyword evidence="3" id="KW-1003">Cell membrane</keyword>
<evidence type="ECO:0000313" key="12">
    <source>
        <dbReference type="Proteomes" id="UP001501570"/>
    </source>
</evidence>
<dbReference type="Proteomes" id="UP001501570">
    <property type="component" value="Unassembled WGS sequence"/>
</dbReference>
<evidence type="ECO:0000256" key="7">
    <source>
        <dbReference type="SAM" id="Phobius"/>
    </source>
</evidence>
<evidence type="ECO:0000313" key="11">
    <source>
        <dbReference type="EMBL" id="GAA5198603.1"/>
    </source>
</evidence>
<dbReference type="SUPFAM" id="SSF50182">
    <property type="entry name" value="Sm-like ribonucleoproteins"/>
    <property type="match status" value="1"/>
</dbReference>
<evidence type="ECO:0000256" key="4">
    <source>
        <dbReference type="ARBA" id="ARBA00022692"/>
    </source>
</evidence>
<dbReference type="SUPFAM" id="SSF82689">
    <property type="entry name" value="Mechanosensitive channel protein MscS (YggB), C-terminal domain"/>
    <property type="match status" value="1"/>
</dbReference>
<evidence type="ECO:0000256" key="2">
    <source>
        <dbReference type="ARBA" id="ARBA00008017"/>
    </source>
</evidence>
<evidence type="ECO:0000256" key="1">
    <source>
        <dbReference type="ARBA" id="ARBA00004651"/>
    </source>
</evidence>
<dbReference type="PANTHER" id="PTHR30460">
    <property type="entry name" value="MODERATE CONDUCTANCE MECHANOSENSITIVE CHANNEL YBIO"/>
    <property type="match status" value="1"/>
</dbReference>
<evidence type="ECO:0000256" key="6">
    <source>
        <dbReference type="ARBA" id="ARBA00023136"/>
    </source>
</evidence>
<dbReference type="Pfam" id="PF00924">
    <property type="entry name" value="MS_channel_2nd"/>
    <property type="match status" value="1"/>
</dbReference>
<dbReference type="Gene3D" id="3.30.70.100">
    <property type="match status" value="1"/>
</dbReference>
<evidence type="ECO:0000259" key="9">
    <source>
        <dbReference type="Pfam" id="PF21082"/>
    </source>
</evidence>
<dbReference type="InterPro" id="IPR049142">
    <property type="entry name" value="MS_channel_1st"/>
</dbReference>
<feature type="transmembrane region" description="Helical" evidence="7">
    <location>
        <begin position="20"/>
        <end position="40"/>
    </location>
</feature>
<dbReference type="Pfam" id="PF21088">
    <property type="entry name" value="MS_channel_1st"/>
    <property type="match status" value="1"/>
</dbReference>
<dbReference type="EMBL" id="BAABJQ010000034">
    <property type="protein sequence ID" value="GAA5198603.1"/>
    <property type="molecule type" value="Genomic_DNA"/>
</dbReference>
<dbReference type="Pfam" id="PF21082">
    <property type="entry name" value="MS_channel_3rd"/>
    <property type="match status" value="1"/>
</dbReference>
<evidence type="ECO:0000256" key="5">
    <source>
        <dbReference type="ARBA" id="ARBA00022989"/>
    </source>
</evidence>
<organism evidence="11 12">
    <name type="scientific">Rugosimonospora acidiphila</name>
    <dbReference type="NCBI Taxonomy" id="556531"/>
    <lineage>
        <taxon>Bacteria</taxon>
        <taxon>Bacillati</taxon>
        <taxon>Actinomycetota</taxon>
        <taxon>Actinomycetes</taxon>
        <taxon>Micromonosporales</taxon>
        <taxon>Micromonosporaceae</taxon>
        <taxon>Rugosimonospora</taxon>
    </lineage>
</organism>
<dbReference type="PANTHER" id="PTHR30460:SF0">
    <property type="entry name" value="MODERATE CONDUCTANCE MECHANOSENSITIVE CHANNEL YBIO"/>
    <property type="match status" value="1"/>
</dbReference>
<feature type="transmembrane region" description="Helical" evidence="7">
    <location>
        <begin position="101"/>
        <end position="121"/>
    </location>
</feature>
<accession>A0ABP9SNW7</accession>
<dbReference type="RefSeq" id="WP_345637505.1">
    <property type="nucleotide sequence ID" value="NZ_BAABJQ010000034.1"/>
</dbReference>
<keyword evidence="12" id="KW-1185">Reference proteome</keyword>
<dbReference type="InterPro" id="IPR045276">
    <property type="entry name" value="YbiO_bact"/>
</dbReference>
<comment type="caution">
    <text evidence="11">The sequence shown here is derived from an EMBL/GenBank/DDBJ whole genome shotgun (WGS) entry which is preliminary data.</text>
</comment>
<comment type="similarity">
    <text evidence="2">Belongs to the MscS (TC 1.A.23) family.</text>
</comment>